<name>A0A835K5Z0_9ROSI</name>
<organism evidence="3 4">
    <name type="scientific">Salix dunnii</name>
    <dbReference type="NCBI Taxonomy" id="1413687"/>
    <lineage>
        <taxon>Eukaryota</taxon>
        <taxon>Viridiplantae</taxon>
        <taxon>Streptophyta</taxon>
        <taxon>Embryophyta</taxon>
        <taxon>Tracheophyta</taxon>
        <taxon>Spermatophyta</taxon>
        <taxon>Magnoliopsida</taxon>
        <taxon>eudicotyledons</taxon>
        <taxon>Gunneridae</taxon>
        <taxon>Pentapetalae</taxon>
        <taxon>rosids</taxon>
        <taxon>fabids</taxon>
        <taxon>Malpighiales</taxon>
        <taxon>Salicaceae</taxon>
        <taxon>Saliceae</taxon>
        <taxon>Salix</taxon>
    </lineage>
</organism>
<evidence type="ECO:0000256" key="1">
    <source>
        <dbReference type="SAM" id="Coils"/>
    </source>
</evidence>
<dbReference type="Proteomes" id="UP000657918">
    <property type="component" value="Unassembled WGS sequence"/>
</dbReference>
<gene>
    <name evidence="3" type="ORF">SADUNF_Sadunf07G0099600</name>
</gene>
<feature type="coiled-coil region" evidence="1">
    <location>
        <begin position="60"/>
        <end position="87"/>
    </location>
</feature>
<dbReference type="OrthoDB" id="856727at2759"/>
<protein>
    <submittedName>
        <fullName evidence="3">Uncharacterized protein</fullName>
    </submittedName>
</protein>
<evidence type="ECO:0000256" key="2">
    <source>
        <dbReference type="SAM" id="MobiDB-lite"/>
    </source>
</evidence>
<feature type="region of interest" description="Disordered" evidence="2">
    <location>
        <begin position="1"/>
        <end position="52"/>
    </location>
</feature>
<keyword evidence="4" id="KW-1185">Reference proteome</keyword>
<proteinExistence type="predicted"/>
<sequence length="195" mass="22030">MDAEITQEGGRGVLDENPVNLLQGEEGAIAGTSPDQKVQRRENSKSGKRVKKRKSKGMVLRAIGEENEQFESENDSMLQKLQLMQDDMEMQKTEFCASQNIIIAAQEICVETLYQKLQLMCIHARFDSVIVGLSLVHVWWVVFHEILKHIREGGSDHLDAAPSKGNQSLDDITELKHRSMLNTKNIDVLSKMLLK</sequence>
<keyword evidence="1" id="KW-0175">Coiled coil</keyword>
<reference evidence="3 4" key="1">
    <citation type="submission" date="2020-10" db="EMBL/GenBank/DDBJ databases">
        <title>Plant Genome Project.</title>
        <authorList>
            <person name="Zhang R.-G."/>
        </authorList>
    </citation>
    <scope>NUCLEOTIDE SEQUENCE [LARGE SCALE GENOMIC DNA]</scope>
    <source>
        <strain evidence="3">FAFU-HL-1</strain>
        <tissue evidence="3">Leaf</tissue>
    </source>
</reference>
<accession>A0A835K5Z0</accession>
<dbReference type="AlphaFoldDB" id="A0A835K5Z0"/>
<comment type="caution">
    <text evidence="3">The sequence shown here is derived from an EMBL/GenBank/DDBJ whole genome shotgun (WGS) entry which is preliminary data.</text>
</comment>
<dbReference type="EMBL" id="JADGMS010000007">
    <property type="protein sequence ID" value="KAF9679049.1"/>
    <property type="molecule type" value="Genomic_DNA"/>
</dbReference>
<evidence type="ECO:0000313" key="4">
    <source>
        <dbReference type="Proteomes" id="UP000657918"/>
    </source>
</evidence>
<evidence type="ECO:0000313" key="3">
    <source>
        <dbReference type="EMBL" id="KAF9679049.1"/>
    </source>
</evidence>